<feature type="domain" description="DUF1731" evidence="4">
    <location>
        <begin position="253"/>
        <end position="299"/>
    </location>
</feature>
<evidence type="ECO:0000259" key="3">
    <source>
        <dbReference type="Pfam" id="PF01370"/>
    </source>
</evidence>
<dbReference type="Proteomes" id="UP000318017">
    <property type="component" value="Chromosome"/>
</dbReference>
<feature type="region of interest" description="Disordered" evidence="2">
    <location>
        <begin position="30"/>
        <end position="53"/>
    </location>
</feature>
<dbReference type="RefSeq" id="WP_145082241.1">
    <property type="nucleotide sequence ID" value="NZ_CP036298.1"/>
</dbReference>
<evidence type="ECO:0000313" key="6">
    <source>
        <dbReference type="Proteomes" id="UP000318017"/>
    </source>
</evidence>
<dbReference type="PANTHER" id="PTHR11092">
    <property type="entry name" value="SUGAR NUCLEOTIDE EPIMERASE RELATED"/>
    <property type="match status" value="1"/>
</dbReference>
<comment type="similarity">
    <text evidence="1">Belongs to the NAD(P)-dependent epimerase/dehydratase family. SDR39U1 subfamily.</text>
</comment>
<evidence type="ECO:0000256" key="1">
    <source>
        <dbReference type="ARBA" id="ARBA00009353"/>
    </source>
</evidence>
<name>A0A518GCB5_9BACT</name>
<dbReference type="OrthoDB" id="9801773at2"/>
<dbReference type="SUPFAM" id="SSF51735">
    <property type="entry name" value="NAD(P)-binding Rossmann-fold domains"/>
    <property type="match status" value="1"/>
</dbReference>
<dbReference type="InterPro" id="IPR001509">
    <property type="entry name" value="Epimerase_deHydtase"/>
</dbReference>
<feature type="domain" description="NAD-dependent epimerase/dehydratase" evidence="3">
    <location>
        <begin position="3"/>
        <end position="222"/>
    </location>
</feature>
<dbReference type="Pfam" id="PF08338">
    <property type="entry name" value="DUF1731"/>
    <property type="match status" value="1"/>
</dbReference>
<reference evidence="5 6" key="1">
    <citation type="submission" date="2019-02" db="EMBL/GenBank/DDBJ databases">
        <title>Deep-cultivation of Planctomycetes and their phenomic and genomic characterization uncovers novel biology.</title>
        <authorList>
            <person name="Wiegand S."/>
            <person name="Jogler M."/>
            <person name="Boedeker C."/>
            <person name="Pinto D."/>
            <person name="Vollmers J."/>
            <person name="Rivas-Marin E."/>
            <person name="Kohn T."/>
            <person name="Peeters S.H."/>
            <person name="Heuer A."/>
            <person name="Rast P."/>
            <person name="Oberbeckmann S."/>
            <person name="Bunk B."/>
            <person name="Jeske O."/>
            <person name="Meyerdierks A."/>
            <person name="Storesund J.E."/>
            <person name="Kallscheuer N."/>
            <person name="Luecker S."/>
            <person name="Lage O.M."/>
            <person name="Pohl T."/>
            <person name="Merkel B.J."/>
            <person name="Hornburger P."/>
            <person name="Mueller R.-W."/>
            <person name="Bruemmer F."/>
            <person name="Labrenz M."/>
            <person name="Spormann A.M."/>
            <person name="Op den Camp H."/>
            <person name="Overmann J."/>
            <person name="Amann R."/>
            <person name="Jetten M.S.M."/>
            <person name="Mascher T."/>
            <person name="Medema M.H."/>
            <person name="Devos D.P."/>
            <person name="Kaster A.-K."/>
            <person name="Ovreas L."/>
            <person name="Rohde M."/>
            <person name="Galperin M.Y."/>
            <person name="Jogler C."/>
        </authorList>
    </citation>
    <scope>NUCLEOTIDE SEQUENCE [LARGE SCALE GENOMIC DNA]</scope>
    <source>
        <strain evidence="5 6">Q31a</strain>
    </source>
</reference>
<dbReference type="KEGG" id="ahel:Q31a_46140"/>
<dbReference type="Gene3D" id="3.40.50.720">
    <property type="entry name" value="NAD(P)-binding Rossmann-like Domain"/>
    <property type="match status" value="1"/>
</dbReference>
<evidence type="ECO:0000259" key="4">
    <source>
        <dbReference type="Pfam" id="PF08338"/>
    </source>
</evidence>
<dbReference type="EMBL" id="CP036298">
    <property type="protein sequence ID" value="QDV26242.1"/>
    <property type="molecule type" value="Genomic_DNA"/>
</dbReference>
<evidence type="ECO:0000256" key="2">
    <source>
        <dbReference type="SAM" id="MobiDB-lite"/>
    </source>
</evidence>
<sequence>MRIAVSGSTGLVGSALCQRLTAQGQSIIPLVRPDSSSTPPAQSASLTWDPEQGLANPEAMDGFDAFIHLAGRNIAAARWTSAEKQRLRDSRVAATEKLVQQLLALDNPPSTILSASAVGIYGDCGDQWVEESQPADDSFLSQLATDWEAACDPLRAAGLRVIHPRLGVVLSSQGGALQEMLPIFRWRIGGVLGSGKQYWSWIALADCVAALQWLLDTPDTSGCYNLVAPQPVTNRQFTKALSKVLGRSALFPVPGVALRLALGELADALLLCSCRASADRLLGSGFRFEHAELAPFLERALHED</sequence>
<dbReference type="InterPro" id="IPR036291">
    <property type="entry name" value="NAD(P)-bd_dom_sf"/>
</dbReference>
<gene>
    <name evidence="5" type="ORF">Q31a_46140</name>
</gene>
<keyword evidence="6" id="KW-1185">Reference proteome</keyword>
<dbReference type="PANTHER" id="PTHR11092:SF0">
    <property type="entry name" value="EPIMERASE FAMILY PROTEIN SDR39U1"/>
    <property type="match status" value="1"/>
</dbReference>
<protein>
    <submittedName>
        <fullName evidence="5">Epimerase family protein</fullName>
    </submittedName>
</protein>
<dbReference type="InterPro" id="IPR013549">
    <property type="entry name" value="DUF1731"/>
</dbReference>
<dbReference type="NCBIfam" id="TIGR01777">
    <property type="entry name" value="yfcH"/>
    <property type="match status" value="1"/>
</dbReference>
<dbReference type="AlphaFoldDB" id="A0A518GCB5"/>
<feature type="compositionally biased region" description="Polar residues" evidence="2">
    <location>
        <begin position="34"/>
        <end position="46"/>
    </location>
</feature>
<dbReference type="Pfam" id="PF01370">
    <property type="entry name" value="Epimerase"/>
    <property type="match status" value="1"/>
</dbReference>
<proteinExistence type="inferred from homology"/>
<accession>A0A518GCB5</accession>
<organism evidence="5 6">
    <name type="scientific">Aureliella helgolandensis</name>
    <dbReference type="NCBI Taxonomy" id="2527968"/>
    <lineage>
        <taxon>Bacteria</taxon>
        <taxon>Pseudomonadati</taxon>
        <taxon>Planctomycetota</taxon>
        <taxon>Planctomycetia</taxon>
        <taxon>Pirellulales</taxon>
        <taxon>Pirellulaceae</taxon>
        <taxon>Aureliella</taxon>
    </lineage>
</organism>
<dbReference type="InterPro" id="IPR010099">
    <property type="entry name" value="SDR39U1"/>
</dbReference>
<evidence type="ECO:0000313" key="5">
    <source>
        <dbReference type="EMBL" id="QDV26242.1"/>
    </source>
</evidence>